<evidence type="ECO:0000256" key="1">
    <source>
        <dbReference type="SAM" id="Phobius"/>
    </source>
</evidence>
<keyword evidence="1" id="KW-0472">Membrane</keyword>
<keyword evidence="1" id="KW-1133">Transmembrane helix</keyword>
<evidence type="ECO:0000313" key="2">
    <source>
        <dbReference type="EMBL" id="XBT84389.1"/>
    </source>
</evidence>
<organism evidence="2">
    <name type="scientific">Micromonospora sp. HUAS YX12</name>
    <dbReference type="NCBI Taxonomy" id="3156396"/>
    <lineage>
        <taxon>Bacteria</taxon>
        <taxon>Bacillati</taxon>
        <taxon>Actinomycetota</taxon>
        <taxon>Actinomycetes</taxon>
        <taxon>Micromonosporales</taxon>
        <taxon>Micromonosporaceae</taxon>
        <taxon>Micromonospora</taxon>
    </lineage>
</organism>
<feature type="transmembrane region" description="Helical" evidence="1">
    <location>
        <begin position="213"/>
        <end position="231"/>
    </location>
</feature>
<gene>
    <name evidence="2" type="ORF">ABIH81_13475</name>
</gene>
<protein>
    <submittedName>
        <fullName evidence="2">Uncharacterized protein</fullName>
    </submittedName>
</protein>
<feature type="transmembrane region" description="Helical" evidence="1">
    <location>
        <begin position="141"/>
        <end position="161"/>
    </location>
</feature>
<sequence>MAAGSFLINRSMLAADYVTWAAVSAAWHESLWIPGSVAAAAAAALGAAYFPRSSPVAAPLRPRVDHGLFLIHGLALAFWLCLGHAVGLVPIEITAARQATAGALALQDVIVGLAGLATLTSIGFCLGVAVRHWVIAPAVGLLAFAVMGLPNTSLLTPIGLILPVRQFVTTPRFELNPPTTIFAVVASTAICLLAASLASWARSRGSVRSNGRLLLTWLAAAAALTAIAFAWRPELYVVDRPVARTCQQVQDTEVCLHAANAPAMARTVDVVGRLRDAGLAPVLRRVTDFAVSDHDKPRPGEAFVELNPGPLDRRFVAATIPDQVAFLVSEAMTLRACSQPGRSIEGRDIAAVLQGRILQLAGFAQLANTVAPAQPPSAAQKLATMNAEQLIEFVQINQQLIRSCLLSPASLP</sequence>
<feature type="transmembrane region" description="Helical" evidence="1">
    <location>
        <begin position="70"/>
        <end position="89"/>
    </location>
</feature>
<feature type="transmembrane region" description="Helical" evidence="1">
    <location>
        <begin position="181"/>
        <end position="201"/>
    </location>
</feature>
<accession>A0AAU7R8B2</accession>
<dbReference type="EMBL" id="CP157974">
    <property type="protein sequence ID" value="XBT84389.1"/>
    <property type="molecule type" value="Genomic_DNA"/>
</dbReference>
<keyword evidence="1" id="KW-0812">Transmembrane</keyword>
<dbReference type="RefSeq" id="WP_349880560.1">
    <property type="nucleotide sequence ID" value="NZ_CP157974.1"/>
</dbReference>
<name>A0AAU7R8B2_9ACTN</name>
<feature type="transmembrane region" description="Helical" evidence="1">
    <location>
        <begin position="31"/>
        <end position="50"/>
    </location>
</feature>
<proteinExistence type="predicted"/>
<reference evidence="2" key="1">
    <citation type="submission" date="2024-06" db="EMBL/GenBank/DDBJ databases">
        <title>Micromonospora sp. strain HUAS YX12 genome sequences.</title>
        <authorList>
            <person name="Mo P."/>
        </authorList>
    </citation>
    <scope>NUCLEOTIDE SEQUENCE</scope>
    <source>
        <strain evidence="2">HUAS YX12</strain>
    </source>
</reference>
<dbReference type="AlphaFoldDB" id="A0AAU7R8B2"/>
<feature type="transmembrane region" description="Helical" evidence="1">
    <location>
        <begin position="109"/>
        <end position="129"/>
    </location>
</feature>